<dbReference type="SUPFAM" id="SSF100950">
    <property type="entry name" value="NagB/RpiA/CoA transferase-like"/>
    <property type="match status" value="1"/>
</dbReference>
<dbReference type="PANTHER" id="PTHR30363:SF51">
    <property type="entry name" value="HTH-TYPE TRANSCRIPTIONAL REPRESSOR GLCR"/>
    <property type="match status" value="1"/>
</dbReference>
<protein>
    <submittedName>
        <fullName evidence="5">HTH-type transcriptional repressor GlcR</fullName>
    </submittedName>
</protein>
<dbReference type="InterPro" id="IPR036388">
    <property type="entry name" value="WH-like_DNA-bd_sf"/>
</dbReference>
<dbReference type="InterPro" id="IPR050313">
    <property type="entry name" value="Carb_Metab_HTH_regulators"/>
</dbReference>
<dbReference type="SMART" id="SM00420">
    <property type="entry name" value="HTH_DEOR"/>
    <property type="match status" value="1"/>
</dbReference>
<dbReference type="PROSITE" id="PS00894">
    <property type="entry name" value="HTH_DEOR_1"/>
    <property type="match status" value="1"/>
</dbReference>
<sequence length="258" mass="29398">MFQEERLAAILEHLKRNKRIEVEEVCDLLSISRDTARRDIIKLEEQGCIIRTRGGAVLPTISKEMPNYGQRLQKETTSKQMIGQVAATLLHDEDYLYMDSSTTVRCVGEHMKTKGNVIVTNSIDMAGMMAARNEARIQLLGGLLDNDQRMIYGSRAIEMLSDYHFDKAFLGTCGLSMNGLTTDFEEETYLIRQVIRSADQVIVLADHSKFGKTMFHRVAGLEDIDFIVTDREPNAEWQRYVNEIGVEIIIADREVHHD</sequence>
<dbReference type="Pfam" id="PF00455">
    <property type="entry name" value="DeoRC"/>
    <property type="match status" value="1"/>
</dbReference>
<dbReference type="InterPro" id="IPR018356">
    <property type="entry name" value="Tscrpt_reg_HTH_DeoR_CS"/>
</dbReference>
<evidence type="ECO:0000313" key="6">
    <source>
        <dbReference type="Proteomes" id="UP000304148"/>
    </source>
</evidence>
<gene>
    <name evidence="5" type="primary">glcR</name>
    <name evidence="5" type="ORF">PBLR_12190</name>
</gene>
<dbReference type="InterPro" id="IPR037171">
    <property type="entry name" value="NagB/RpiA_transferase-like"/>
</dbReference>
<dbReference type="RefSeq" id="WP_138185785.1">
    <property type="nucleotide sequence ID" value="NZ_LS992241.1"/>
</dbReference>
<organism evidence="5 6">
    <name type="scientific">Paenibacillus alvei</name>
    <name type="common">Bacillus alvei</name>
    <dbReference type="NCBI Taxonomy" id="44250"/>
    <lineage>
        <taxon>Bacteria</taxon>
        <taxon>Bacillati</taxon>
        <taxon>Bacillota</taxon>
        <taxon>Bacilli</taxon>
        <taxon>Bacillales</taxon>
        <taxon>Paenibacillaceae</taxon>
        <taxon>Paenibacillus</taxon>
    </lineage>
</organism>
<name>A0A383R9Y3_PAEAL</name>
<keyword evidence="3" id="KW-0804">Transcription</keyword>
<dbReference type="InterPro" id="IPR014036">
    <property type="entry name" value="DeoR-like_C"/>
</dbReference>
<dbReference type="GO" id="GO:0003700">
    <property type="term" value="F:DNA-binding transcription factor activity"/>
    <property type="evidence" value="ECO:0007669"/>
    <property type="project" value="InterPro"/>
</dbReference>
<dbReference type="AlphaFoldDB" id="A0A383R9Y3"/>
<dbReference type="Proteomes" id="UP000304148">
    <property type="component" value="Chromosome"/>
</dbReference>
<dbReference type="PROSITE" id="PS51000">
    <property type="entry name" value="HTH_DEOR_2"/>
    <property type="match status" value="1"/>
</dbReference>
<dbReference type="Gene3D" id="3.40.50.1360">
    <property type="match status" value="1"/>
</dbReference>
<evidence type="ECO:0000313" key="5">
    <source>
        <dbReference type="EMBL" id="SYX83768.1"/>
    </source>
</evidence>
<accession>A0A383R9Y3</accession>
<dbReference type="PRINTS" id="PR00037">
    <property type="entry name" value="HTHLACR"/>
</dbReference>
<keyword evidence="2" id="KW-0238">DNA-binding</keyword>
<evidence type="ECO:0000256" key="1">
    <source>
        <dbReference type="ARBA" id="ARBA00023015"/>
    </source>
</evidence>
<evidence type="ECO:0000259" key="4">
    <source>
        <dbReference type="PROSITE" id="PS51000"/>
    </source>
</evidence>
<dbReference type="Gene3D" id="1.10.10.10">
    <property type="entry name" value="Winged helix-like DNA-binding domain superfamily/Winged helix DNA-binding domain"/>
    <property type="match status" value="1"/>
</dbReference>
<dbReference type="PANTHER" id="PTHR30363">
    <property type="entry name" value="HTH-TYPE TRANSCRIPTIONAL REGULATOR SRLR-RELATED"/>
    <property type="match status" value="1"/>
</dbReference>
<feature type="domain" description="HTH deoR-type" evidence="4">
    <location>
        <begin position="3"/>
        <end position="58"/>
    </location>
</feature>
<dbReference type="InterPro" id="IPR036390">
    <property type="entry name" value="WH_DNA-bd_sf"/>
</dbReference>
<dbReference type="SUPFAM" id="SSF46785">
    <property type="entry name" value="Winged helix' DNA-binding domain"/>
    <property type="match status" value="1"/>
</dbReference>
<evidence type="ECO:0000256" key="2">
    <source>
        <dbReference type="ARBA" id="ARBA00023125"/>
    </source>
</evidence>
<dbReference type="InterPro" id="IPR001034">
    <property type="entry name" value="DeoR_HTH"/>
</dbReference>
<proteinExistence type="predicted"/>
<keyword evidence="1" id="KW-0805">Transcription regulation</keyword>
<dbReference type="EMBL" id="LS992241">
    <property type="protein sequence ID" value="SYX83768.1"/>
    <property type="molecule type" value="Genomic_DNA"/>
</dbReference>
<dbReference type="Pfam" id="PF08220">
    <property type="entry name" value="HTH_DeoR"/>
    <property type="match status" value="1"/>
</dbReference>
<dbReference type="GO" id="GO:0003677">
    <property type="term" value="F:DNA binding"/>
    <property type="evidence" value="ECO:0007669"/>
    <property type="project" value="UniProtKB-KW"/>
</dbReference>
<evidence type="ECO:0000256" key="3">
    <source>
        <dbReference type="ARBA" id="ARBA00023163"/>
    </source>
</evidence>
<reference evidence="6" key="1">
    <citation type="submission" date="2018-08" db="EMBL/GenBank/DDBJ databases">
        <authorList>
            <person name="Chevrot R."/>
        </authorList>
    </citation>
    <scope>NUCLEOTIDE SEQUENCE [LARGE SCALE GENOMIC DNA]</scope>
</reference>
<dbReference type="SMART" id="SM01134">
    <property type="entry name" value="DeoRC"/>
    <property type="match status" value="1"/>
</dbReference>